<dbReference type="PANTHER" id="PTHR23192">
    <property type="entry name" value="OLFACTOMEDIN-RELATED"/>
    <property type="match status" value="1"/>
</dbReference>
<dbReference type="RefSeq" id="XP_060040378.1">
    <property type="nucleotide sequence ID" value="XM_060184395.1"/>
</dbReference>
<sequence>MPLVMGGGGGLGNGRLGARWKLGWGGVGGRDKHPAAGARRFPGLLLLSGRIPSACTIETPPPRARLTRPCPRPSAPRRPAPPRAPGSEPCAPAGANAPSTPPLCAPCTPLVAASCTPCSLCQVPCAPEPRCSPASHLSPLPGHDQGPRGAAACPTWQHPALDGAPGAAVSFSLRPHGPHPPLSTPALAANPMATPLLLLLCLALLGAPARGAGTAPTGTSESPDGPTAAPTEGDTLQNEEDNQENVLSQLLGDYDKVKAVSEGSDCRCKCVVRPLGREACERVQQGTTRKDDFYTVETITSGPACKCACVAPPSALNPCEGDFRLQKLREADSQDLKLATVIDMLEGAFYGLDLLKLHSVTTKLVGRMDKLEEVRSGLISISLPWIKPKQTSDTPRHFSKKA</sequence>
<name>A0ABM3WUX8_ERIEU</name>
<feature type="region of interest" description="Disordered" evidence="1">
    <location>
        <begin position="212"/>
        <end position="242"/>
    </location>
</feature>
<feature type="compositionally biased region" description="Pro residues" evidence="1">
    <location>
        <begin position="70"/>
        <end position="84"/>
    </location>
</feature>
<gene>
    <name evidence="3" type="primary">LOC103122697</name>
</gene>
<protein>
    <submittedName>
        <fullName evidence="3">Transcription initiation factor TFIID subunit 4</fullName>
    </submittedName>
</protein>
<dbReference type="Proteomes" id="UP001652624">
    <property type="component" value="Unplaced"/>
</dbReference>
<evidence type="ECO:0000256" key="1">
    <source>
        <dbReference type="SAM" id="MobiDB-lite"/>
    </source>
</evidence>
<dbReference type="GeneID" id="103122697"/>
<evidence type="ECO:0000313" key="2">
    <source>
        <dbReference type="Proteomes" id="UP001652624"/>
    </source>
</evidence>
<reference evidence="3" key="1">
    <citation type="submission" date="2025-08" db="UniProtKB">
        <authorList>
            <consortium name="RefSeq"/>
        </authorList>
    </citation>
    <scope>IDENTIFICATION</scope>
</reference>
<accession>A0ABM3WUX8</accession>
<keyword evidence="2" id="KW-1185">Reference proteome</keyword>
<dbReference type="PANTHER" id="PTHR23192:SF37">
    <property type="entry name" value="OLFACTOMEDIN-LIKE PROTEIN 2B"/>
    <property type="match status" value="1"/>
</dbReference>
<dbReference type="InterPro" id="IPR050605">
    <property type="entry name" value="Olfactomedin-like_domain"/>
</dbReference>
<proteinExistence type="predicted"/>
<evidence type="ECO:0000313" key="3">
    <source>
        <dbReference type="RefSeq" id="XP_060040378.1"/>
    </source>
</evidence>
<feature type="region of interest" description="Disordered" evidence="1">
    <location>
        <begin position="56"/>
        <end position="95"/>
    </location>
</feature>
<organism evidence="2 3">
    <name type="scientific">Erinaceus europaeus</name>
    <name type="common">Western European hedgehog</name>
    <dbReference type="NCBI Taxonomy" id="9365"/>
    <lineage>
        <taxon>Eukaryota</taxon>
        <taxon>Metazoa</taxon>
        <taxon>Chordata</taxon>
        <taxon>Craniata</taxon>
        <taxon>Vertebrata</taxon>
        <taxon>Euteleostomi</taxon>
        <taxon>Mammalia</taxon>
        <taxon>Eutheria</taxon>
        <taxon>Laurasiatheria</taxon>
        <taxon>Eulipotyphla</taxon>
        <taxon>Erinaceidae</taxon>
        <taxon>Erinaceinae</taxon>
        <taxon>Erinaceus</taxon>
    </lineage>
</organism>